<protein>
    <submittedName>
        <fullName evidence="1">Uncharacterized protein</fullName>
    </submittedName>
</protein>
<keyword evidence="2" id="KW-1185">Reference proteome</keyword>
<proteinExistence type="predicted"/>
<comment type="caution">
    <text evidence="1">The sequence shown here is derived from an EMBL/GenBank/DDBJ whole genome shotgun (WGS) entry which is preliminary data.</text>
</comment>
<name>A0ACC4E879_PURLI</name>
<reference evidence="1" key="1">
    <citation type="submission" date="2024-12" db="EMBL/GenBank/DDBJ databases">
        <title>Comparative genomics and development of molecular markers within Purpureocillium lilacinum and among Purpureocillium species.</title>
        <authorList>
            <person name="Yeh Z.-Y."/>
            <person name="Ni N.-T."/>
            <person name="Lo P.-H."/>
            <person name="Mushyakhwo K."/>
            <person name="Lin C.-F."/>
            <person name="Nai Y.-S."/>
        </authorList>
    </citation>
    <scope>NUCLEOTIDE SEQUENCE</scope>
    <source>
        <strain evidence="1">NCHU-NPUST-175</strain>
    </source>
</reference>
<dbReference type="EMBL" id="JBGNUJ010000002">
    <property type="protein sequence ID" value="KAL3964861.1"/>
    <property type="molecule type" value="Genomic_DNA"/>
</dbReference>
<accession>A0ACC4E879</accession>
<organism evidence="1 2">
    <name type="scientific">Purpureocillium lilacinum</name>
    <name type="common">Paecilomyces lilacinus</name>
    <dbReference type="NCBI Taxonomy" id="33203"/>
    <lineage>
        <taxon>Eukaryota</taxon>
        <taxon>Fungi</taxon>
        <taxon>Dikarya</taxon>
        <taxon>Ascomycota</taxon>
        <taxon>Pezizomycotina</taxon>
        <taxon>Sordariomycetes</taxon>
        <taxon>Hypocreomycetidae</taxon>
        <taxon>Hypocreales</taxon>
        <taxon>Ophiocordycipitaceae</taxon>
        <taxon>Purpureocillium</taxon>
    </lineage>
</organism>
<sequence>MQASTATPKEEWEQEELQRGEELLQLGRLASGELMELVGVIPMTMRAFFFYDKTAEREAGLELGSAVGLSATLIVKSQGRYEEAHGADECMDEGEERDEKAGPYNFSSSSSNSPSCPLASQLASRSYQPRNMPTSHDKAARRINRHLVHRNWNAV</sequence>
<gene>
    <name evidence="1" type="ORF">ACCO45_001865</name>
</gene>
<evidence type="ECO:0000313" key="2">
    <source>
        <dbReference type="Proteomes" id="UP001638806"/>
    </source>
</evidence>
<evidence type="ECO:0000313" key="1">
    <source>
        <dbReference type="EMBL" id="KAL3964861.1"/>
    </source>
</evidence>
<dbReference type="Proteomes" id="UP001638806">
    <property type="component" value="Unassembled WGS sequence"/>
</dbReference>